<reference evidence="12 13" key="1">
    <citation type="submission" date="2019-09" db="EMBL/GenBank/DDBJ databases">
        <title>Genome sequence and assembly of Adhaeribacter sp.</title>
        <authorList>
            <person name="Chhetri G."/>
        </authorList>
    </citation>
    <scope>NUCLEOTIDE SEQUENCE [LARGE SCALE GENOMIC DNA]</scope>
    <source>
        <strain evidence="12 13">DK36</strain>
    </source>
</reference>
<evidence type="ECO:0000259" key="11">
    <source>
        <dbReference type="SMART" id="SM00642"/>
    </source>
</evidence>
<evidence type="ECO:0000256" key="2">
    <source>
        <dbReference type="ARBA" id="ARBA00005684"/>
    </source>
</evidence>
<dbReference type="NCBIfam" id="TIGR02401">
    <property type="entry name" value="trehalose_TreY"/>
    <property type="match status" value="1"/>
</dbReference>
<evidence type="ECO:0000256" key="3">
    <source>
        <dbReference type="ARBA" id="ARBA00012560"/>
    </source>
</evidence>
<dbReference type="GO" id="GO:0005975">
    <property type="term" value="P:carbohydrate metabolic process"/>
    <property type="evidence" value="ECO:0007669"/>
    <property type="project" value="InterPro"/>
</dbReference>
<dbReference type="RefSeq" id="WP_150089981.1">
    <property type="nucleotide sequence ID" value="NZ_VWSF01000013.1"/>
</dbReference>
<dbReference type="NCBIfam" id="NF011080">
    <property type="entry name" value="PRK14508.1-3"/>
    <property type="match status" value="1"/>
</dbReference>
<proteinExistence type="inferred from homology"/>
<dbReference type="Gene3D" id="3.20.20.80">
    <property type="entry name" value="Glycosidases"/>
    <property type="match status" value="5"/>
</dbReference>
<comment type="similarity">
    <text evidence="2 10">Belongs to the disproportionating enzyme family.</text>
</comment>
<keyword evidence="7 10" id="KW-0119">Carbohydrate metabolism</keyword>
<comment type="caution">
    <text evidence="12">The sequence shown here is derived from an EMBL/GenBank/DDBJ whole genome shotgun (WGS) entry which is preliminary data.</text>
</comment>
<keyword evidence="5 10" id="KW-0328">Glycosyltransferase</keyword>
<dbReference type="Pfam" id="PF02446">
    <property type="entry name" value="Glyco_hydro_77"/>
    <property type="match status" value="1"/>
</dbReference>
<gene>
    <name evidence="12" type="primary">treY</name>
    <name evidence="12" type="ORF">F0145_16665</name>
</gene>
<dbReference type="InterPro" id="IPR006047">
    <property type="entry name" value="GH13_cat_dom"/>
</dbReference>
<dbReference type="CDD" id="cd11336">
    <property type="entry name" value="AmyAc_MTSase"/>
    <property type="match status" value="1"/>
</dbReference>
<dbReference type="GO" id="GO:0004134">
    <property type="term" value="F:4-alpha-glucanotransferase activity"/>
    <property type="evidence" value="ECO:0007669"/>
    <property type="project" value="UniProtKB-EC"/>
</dbReference>
<dbReference type="SMART" id="SM00642">
    <property type="entry name" value="Aamy"/>
    <property type="match status" value="1"/>
</dbReference>
<evidence type="ECO:0000256" key="4">
    <source>
        <dbReference type="ARBA" id="ARBA00020295"/>
    </source>
</evidence>
<sequence>MNNPNTTYRFQFNKEFTFQDFEKVIPYLQKLGVSTVYASPIFEATPGSTHGYDGVNPHRINPEIGTEDQLREYSRLLKENGINWLQDIVPNHMAFHPNNPWLMDVLEKGPQSAYAKFFDIAWNNQSLRGRIMVPFLGSPLEEVIKNNELQVAYDEQQQRLVLKYYDSAYPLGFHSYETILGTGESSQAIQQALETLNSLHGIEDATAYTAGFSDFQQSLAGLMKNEAVRASVEKSLAEINNNPERLQQIADEQSYRLCSWQETDYQINFRRFFTVNGLICLNIQEPEVFDTYHQYIKALQEEGIFQGVRIDHIDGLYNPNGYLEQLRSLMGEETYIVVEKILEPGEDMPHTWPIQGATGYEFLATVNNVFTNKKAEEAFTQFYHKLVGEGAEVQEQIHEKKAYILKEHMGGELNNLYALFVELNLLDENERNAVDEEILKQTIGEFLVQCPIYRYYGNQFPLAETETQAVQLIFDRIRNGKPELSSAADLLEKAILQKSQDADEDYNEKALRFYQRLMQFSGPLMAKGVEDTLMYTYNRFVGHNEVGDSPEAFGFNHLDEFHEAMRQRQQNWPLAINTTSTHDTKRGEDIRTRLNVLTDLPEEWLAKVQEWQNLTADLKTENQPDVNDEYFIYQTLLGAYPMPGQDEDNCGPRLEEYLQKALREAKVNSNWTTPDEAYEKAAKNFATRLQDKKSLFWESFEPFQKKVADYGIVNSLSQVLLKFTCPGVPDTYQGTELWDLSLVDPDNRRKVDYEKRFAYLEELDQYDLNRYDRLWEELWQTRYDARIKLWLTRNLLTERRNNADLFAKGEYIPLAVEGEYKDYVLAFARKYLRTWYVTVVPLHVAQICEEQGVDVLNIDWKDTKVVLPAEAPADWTNMLLRTTGKYAHELSVRDLFNTVPLALLKLQAVNERGAGILMHITSLPSAFGIGDMGPETRKFTDFLHRTKQKYWQLLPLNPIEKGQGYSPYSSISSRAGNPLLISPVLLAREGILDEKILPQYYLPQTGSVDYEAAKRVKDELLDKAFATFKAGDFPTMQQQFVDFCLSEGAWLHDFALYMVLKEQHGGAAWFQWPDTYKKREPQALAKLAAEHAETVEKIKWVQYIFTKQWKRLRTYCNNRNIQLFGDMPFYISYDSVDVWGDQEIFALDEEGNMTGVAGVPPDSFSDDGQLWGMPVFKWDVLKERNYDCWIGRLRKNMELYDIVRLDHFRAFADYWEVPAGETTAKNGEWRIGPGTEFFSFVEKELGSLPFVAEDLGEINDLVLKLRDDFNLPGMKILQFAFGEGMPQNDYIPHNYARNFIAYTGTHDNNTTLGWYRQEGHKYHDQIQHYVGRELGEHDINWVFARLAYASVAKTAILPLQDVMGIDEQGRMNTPGSSEGNWGWRLMPGQLNQQAENILKEWTHLYNRG</sequence>
<dbReference type="NCBIfam" id="TIGR00217">
    <property type="entry name" value="malQ"/>
    <property type="match status" value="1"/>
</dbReference>
<keyword evidence="13" id="KW-1185">Reference proteome</keyword>
<evidence type="ECO:0000256" key="7">
    <source>
        <dbReference type="ARBA" id="ARBA00023277"/>
    </source>
</evidence>
<organism evidence="12 13">
    <name type="scientific">Adhaeribacter rhizoryzae</name>
    <dbReference type="NCBI Taxonomy" id="2607907"/>
    <lineage>
        <taxon>Bacteria</taxon>
        <taxon>Pseudomonadati</taxon>
        <taxon>Bacteroidota</taxon>
        <taxon>Cytophagia</taxon>
        <taxon>Cytophagales</taxon>
        <taxon>Hymenobacteraceae</taxon>
        <taxon>Adhaeribacter</taxon>
    </lineage>
</organism>
<evidence type="ECO:0000256" key="8">
    <source>
        <dbReference type="ARBA" id="ARBA00031423"/>
    </source>
</evidence>
<evidence type="ECO:0000256" key="9">
    <source>
        <dbReference type="ARBA" id="ARBA00031501"/>
    </source>
</evidence>
<evidence type="ECO:0000313" key="12">
    <source>
        <dbReference type="EMBL" id="KAA5543549.1"/>
    </source>
</evidence>
<evidence type="ECO:0000256" key="6">
    <source>
        <dbReference type="ARBA" id="ARBA00022679"/>
    </source>
</evidence>
<comment type="catalytic activity">
    <reaction evidence="1 10">
        <text>Transfers a segment of a (1-&gt;4)-alpha-D-glucan to a new position in an acceptor, which may be glucose or a (1-&gt;4)-alpha-D-glucan.</text>
        <dbReference type="EC" id="2.4.1.25"/>
    </reaction>
</comment>
<evidence type="ECO:0000256" key="5">
    <source>
        <dbReference type="ARBA" id="ARBA00022676"/>
    </source>
</evidence>
<dbReference type="Proteomes" id="UP000323426">
    <property type="component" value="Unassembled WGS sequence"/>
</dbReference>
<dbReference type="InterPro" id="IPR003385">
    <property type="entry name" value="Glyco_hydro_77"/>
</dbReference>
<feature type="domain" description="Glycosyl hydrolase family 13 catalytic" evidence="11">
    <location>
        <begin position="4"/>
        <end position="478"/>
    </location>
</feature>
<accession>A0A5M6DBV1</accession>
<name>A0A5M6DBV1_9BACT</name>
<dbReference type="InterPro" id="IPR012767">
    <property type="entry name" value="Trehalose_TreY"/>
</dbReference>
<dbReference type="PANTHER" id="PTHR32438">
    <property type="entry name" value="4-ALPHA-GLUCANOTRANSFERASE DPE1, CHLOROPLASTIC/AMYLOPLASTIC"/>
    <property type="match status" value="1"/>
</dbReference>
<dbReference type="SUPFAM" id="SSF51445">
    <property type="entry name" value="(Trans)glycosidases"/>
    <property type="match status" value="2"/>
</dbReference>
<dbReference type="EMBL" id="VWSF01000013">
    <property type="protein sequence ID" value="KAA5543549.1"/>
    <property type="molecule type" value="Genomic_DNA"/>
</dbReference>
<evidence type="ECO:0000256" key="10">
    <source>
        <dbReference type="RuleBase" id="RU361207"/>
    </source>
</evidence>
<evidence type="ECO:0000313" key="13">
    <source>
        <dbReference type="Proteomes" id="UP000323426"/>
    </source>
</evidence>
<protein>
    <recommendedName>
        <fullName evidence="4 10">4-alpha-glucanotransferase</fullName>
        <ecNumber evidence="3 10">2.4.1.25</ecNumber>
    </recommendedName>
    <alternativeName>
        <fullName evidence="8 10">Amylomaltase</fullName>
    </alternativeName>
    <alternativeName>
        <fullName evidence="9 10">Disproportionating enzyme</fullName>
    </alternativeName>
</protein>
<dbReference type="EC" id="2.4.1.25" evidence="3 10"/>
<dbReference type="PANTHER" id="PTHR32438:SF5">
    <property type="entry name" value="4-ALPHA-GLUCANOTRANSFERASE DPE1, CHLOROPLASTIC_AMYLOPLASTIC"/>
    <property type="match status" value="1"/>
</dbReference>
<evidence type="ECO:0000256" key="1">
    <source>
        <dbReference type="ARBA" id="ARBA00000439"/>
    </source>
</evidence>
<dbReference type="Gene3D" id="3.30.1590.10">
    <property type="entry name" value="Maltooligosyl trehalose synthase, domain 2"/>
    <property type="match status" value="1"/>
</dbReference>
<dbReference type="InterPro" id="IPR017853">
    <property type="entry name" value="GH"/>
</dbReference>
<keyword evidence="6 10" id="KW-0808">Transferase</keyword>
<dbReference type="Pfam" id="PF00128">
    <property type="entry name" value="Alpha-amylase"/>
    <property type="match status" value="1"/>
</dbReference>